<protein>
    <submittedName>
        <fullName evidence="4">DUF6777 domain-containing protein</fullName>
    </submittedName>
</protein>
<feature type="compositionally biased region" description="Polar residues" evidence="1">
    <location>
        <begin position="337"/>
        <end position="347"/>
    </location>
</feature>
<dbReference type="RefSeq" id="WP_402378914.1">
    <property type="nucleotide sequence ID" value="NZ_JBIUYY010000003.1"/>
</dbReference>
<feature type="compositionally biased region" description="Pro residues" evidence="1">
    <location>
        <begin position="401"/>
        <end position="412"/>
    </location>
</feature>
<feature type="compositionally biased region" description="Polar residues" evidence="1">
    <location>
        <begin position="361"/>
        <end position="375"/>
    </location>
</feature>
<name>A0ABW8EGM7_STRT5</name>
<reference evidence="4 5" key="1">
    <citation type="submission" date="2024-10" db="EMBL/GenBank/DDBJ databases">
        <title>The Natural Products Discovery Center: Release of the First 8490 Sequenced Strains for Exploring Actinobacteria Biosynthetic Diversity.</title>
        <authorList>
            <person name="Kalkreuter E."/>
            <person name="Kautsar S.A."/>
            <person name="Yang D."/>
            <person name="Bader C.D."/>
            <person name="Teijaro C.N."/>
            <person name="Fluegel L."/>
            <person name="Davis C.M."/>
            <person name="Simpson J.R."/>
            <person name="Lauterbach L."/>
            <person name="Steele A.D."/>
            <person name="Gui C."/>
            <person name="Meng S."/>
            <person name="Li G."/>
            <person name="Viehrig K."/>
            <person name="Ye F."/>
            <person name="Su P."/>
            <person name="Kiefer A.F."/>
            <person name="Nichols A."/>
            <person name="Cepeda A.J."/>
            <person name="Yan W."/>
            <person name="Fan B."/>
            <person name="Jiang Y."/>
            <person name="Adhikari A."/>
            <person name="Zheng C.-J."/>
            <person name="Schuster L."/>
            <person name="Cowan T.M."/>
            <person name="Smanski M.J."/>
            <person name="Chevrette M.G."/>
            <person name="De Carvalho L.P.S."/>
            <person name="Shen B."/>
        </authorList>
    </citation>
    <scope>NUCLEOTIDE SEQUENCE [LARGE SCALE GENOMIC DNA]</scope>
    <source>
        <strain evidence="4 5">NPDC087220</strain>
    </source>
</reference>
<feature type="chain" id="PRO_5045223586" evidence="2">
    <location>
        <begin position="16"/>
        <end position="412"/>
    </location>
</feature>
<dbReference type="Pfam" id="PF20568">
    <property type="entry name" value="DUF6777"/>
    <property type="match status" value="1"/>
</dbReference>
<sequence length="412" mass="41708">MAAAVAALAAAVVLAVVLTRPGGGPSATGGELFLEPASAQGRAPFTESTATVPAGAAESPVPSGDVPDRPPATATGTVTTRSLTGASPGLYGGSRDTASCDVEEQVRLLSADQARNAAFAEALGIRPEEVPGFLRSLTAVTLRADTRVTNHGYQDGRPTPYQAVLQAGTAVLVDDHGVPRVRCACGNPLDQPVALKPDSRRFGQPWAAYRPQDTVVIRPTVVVINKITFYDARDGRWYQRPAGGAKDADRPVSPPPVPPGLDPTRSPAATATPTGGRTPPTSPPASATPTATATRTAPTTPTATATPTAAPTPTATPTTPAPTAGETGTDRERYGNATETGTPSRAVTPSGAEPGPATPTREATATGRATPTASVRLTPVPSEGPTKPYEPTLTPTGPAAVSPPPASPTPAY</sequence>
<dbReference type="EMBL" id="JBIUYY010000003">
    <property type="protein sequence ID" value="MFJ2821231.1"/>
    <property type="molecule type" value="Genomic_DNA"/>
</dbReference>
<dbReference type="Proteomes" id="UP001617351">
    <property type="component" value="Unassembled WGS sequence"/>
</dbReference>
<feature type="compositionally biased region" description="Polar residues" evidence="1">
    <location>
        <begin position="74"/>
        <end position="85"/>
    </location>
</feature>
<accession>A0ABW8EGM7</accession>
<evidence type="ECO:0000259" key="3">
    <source>
        <dbReference type="Pfam" id="PF20568"/>
    </source>
</evidence>
<evidence type="ECO:0000256" key="2">
    <source>
        <dbReference type="SAM" id="SignalP"/>
    </source>
</evidence>
<feature type="domain" description="DUF6777" evidence="3">
    <location>
        <begin position="81"/>
        <end position="243"/>
    </location>
</feature>
<feature type="compositionally biased region" description="Pro residues" evidence="1">
    <location>
        <begin position="252"/>
        <end position="261"/>
    </location>
</feature>
<dbReference type="InterPro" id="IPR046704">
    <property type="entry name" value="DUF6777"/>
</dbReference>
<evidence type="ECO:0000313" key="4">
    <source>
        <dbReference type="EMBL" id="MFJ2821231.1"/>
    </source>
</evidence>
<feature type="region of interest" description="Disordered" evidence="1">
    <location>
        <begin position="40"/>
        <end position="96"/>
    </location>
</feature>
<feature type="compositionally biased region" description="Low complexity" evidence="1">
    <location>
        <begin position="263"/>
        <end position="325"/>
    </location>
</feature>
<feature type="signal peptide" evidence="2">
    <location>
        <begin position="1"/>
        <end position="15"/>
    </location>
</feature>
<evidence type="ECO:0000256" key="1">
    <source>
        <dbReference type="SAM" id="MobiDB-lite"/>
    </source>
</evidence>
<organism evidence="4 5">
    <name type="scientific">Streptomyces toxytricini</name>
    <name type="common">Actinomyces toxytricini</name>
    <dbReference type="NCBI Taxonomy" id="67369"/>
    <lineage>
        <taxon>Bacteria</taxon>
        <taxon>Bacillati</taxon>
        <taxon>Actinomycetota</taxon>
        <taxon>Actinomycetes</taxon>
        <taxon>Kitasatosporales</taxon>
        <taxon>Streptomycetaceae</taxon>
        <taxon>Streptomyces</taxon>
    </lineage>
</organism>
<dbReference type="PRINTS" id="PR01217">
    <property type="entry name" value="PRICHEXTENSN"/>
</dbReference>
<keyword evidence="2" id="KW-0732">Signal</keyword>
<comment type="caution">
    <text evidence="4">The sequence shown here is derived from an EMBL/GenBank/DDBJ whole genome shotgun (WGS) entry which is preliminary data.</text>
</comment>
<gene>
    <name evidence="4" type="ORF">ACIO7M_08975</name>
</gene>
<proteinExistence type="predicted"/>
<keyword evidence="5" id="KW-1185">Reference proteome</keyword>
<evidence type="ECO:0000313" key="5">
    <source>
        <dbReference type="Proteomes" id="UP001617351"/>
    </source>
</evidence>
<feature type="region of interest" description="Disordered" evidence="1">
    <location>
        <begin position="237"/>
        <end position="412"/>
    </location>
</feature>